<dbReference type="GO" id="GO:0016020">
    <property type="term" value="C:membrane"/>
    <property type="evidence" value="ECO:0007669"/>
    <property type="project" value="InterPro"/>
</dbReference>
<dbReference type="RefSeq" id="WP_169626730.1">
    <property type="nucleotide sequence ID" value="NZ_JABBNT010000005.1"/>
</dbReference>
<dbReference type="Gene3D" id="3.30.450.20">
    <property type="entry name" value="PAS domain"/>
    <property type="match status" value="2"/>
</dbReference>
<dbReference type="AlphaFoldDB" id="A0A7Y0HFZ1"/>
<keyword evidence="7" id="KW-1185">Reference proteome</keyword>
<sequence length="489" mass="53404">MSYNAHTYRSMIEYMPINVMTCDLKNFKIDYLNRKSLETLKTIEHALPCRADQMLGTCIDIFHKNPAHQRQMLKDPKNLPHSAVISIGGEYLDLHITPITDKSGRYIAPMVTWSVITDKVEHERQNLVQAQMLDQMPINTILCNIETFEITYANQATKDTLKSIEHLLPIKAKDLIGANIDVFHKNPAHQRNLLKDPSNLPHSTRIRLGDQFLNLNVSALYDKSGHYFAALLTWSVVTAQVRLADQFEADVKTVVDGVSSASTEMQATSETMASGAEETSVQANTVASAAEELSRSITEIGQQVAVAARVSNEAVENSKKSKHDIQTLTDSADKIGDVMQLINDIANQTNLLALNATIEAARAGEAGKGFAVVANEVKSLANQTAKATEEIDTQVRTMQSATHRAIAVMETFTASINQISEISAAISAAVEKQHAATSEVSSNIDGVGQASRETGEAASETLKAASELSQQAALLSRSVDSFLEEIRKL</sequence>
<dbReference type="Gene3D" id="1.10.287.950">
    <property type="entry name" value="Methyl-accepting chemotaxis protein"/>
    <property type="match status" value="1"/>
</dbReference>
<keyword evidence="1 3" id="KW-0807">Transducer</keyword>
<evidence type="ECO:0000256" key="3">
    <source>
        <dbReference type="PROSITE-ProRule" id="PRU00284"/>
    </source>
</evidence>
<dbReference type="GO" id="GO:0004888">
    <property type="term" value="F:transmembrane signaling receptor activity"/>
    <property type="evidence" value="ECO:0007669"/>
    <property type="project" value="InterPro"/>
</dbReference>
<dbReference type="PANTHER" id="PTHR32089">
    <property type="entry name" value="METHYL-ACCEPTING CHEMOTAXIS PROTEIN MCPB"/>
    <property type="match status" value="1"/>
</dbReference>
<dbReference type="PRINTS" id="PR00260">
    <property type="entry name" value="CHEMTRNSDUCR"/>
</dbReference>
<dbReference type="PANTHER" id="PTHR32089:SF112">
    <property type="entry name" value="LYSOZYME-LIKE PROTEIN-RELATED"/>
    <property type="match status" value="1"/>
</dbReference>
<accession>A0A7Y0HFZ1</accession>
<dbReference type="SUPFAM" id="SSF58104">
    <property type="entry name" value="Methyl-accepting chemotaxis protein (MCP) signaling domain"/>
    <property type="match status" value="1"/>
</dbReference>
<evidence type="ECO:0000259" key="5">
    <source>
        <dbReference type="PROSITE" id="PS50111"/>
    </source>
</evidence>
<dbReference type="Pfam" id="PF00015">
    <property type="entry name" value="MCPsignal"/>
    <property type="match status" value="1"/>
</dbReference>
<dbReference type="GO" id="GO:0006935">
    <property type="term" value="P:chemotaxis"/>
    <property type="evidence" value="ECO:0007669"/>
    <property type="project" value="InterPro"/>
</dbReference>
<dbReference type="EMBL" id="JABBNT010000005">
    <property type="protein sequence ID" value="NMM46370.1"/>
    <property type="molecule type" value="Genomic_DNA"/>
</dbReference>
<dbReference type="PROSITE" id="PS50111">
    <property type="entry name" value="CHEMOTAXIS_TRANSDUC_2"/>
    <property type="match status" value="1"/>
</dbReference>
<comment type="caution">
    <text evidence="6">The sequence shown here is derived from an EMBL/GenBank/DDBJ whole genome shotgun (WGS) entry which is preliminary data.</text>
</comment>
<dbReference type="InterPro" id="IPR004089">
    <property type="entry name" value="MCPsignal_dom"/>
</dbReference>
<dbReference type="InterPro" id="IPR004090">
    <property type="entry name" value="Chemotax_Me-accpt_rcpt"/>
</dbReference>
<name>A0A7Y0HFZ1_9PROT</name>
<protein>
    <submittedName>
        <fullName evidence="6">Methyl-accepting chemotaxis protein</fullName>
    </submittedName>
</protein>
<evidence type="ECO:0000313" key="7">
    <source>
        <dbReference type="Proteomes" id="UP000539372"/>
    </source>
</evidence>
<dbReference type="GO" id="GO:0007165">
    <property type="term" value="P:signal transduction"/>
    <property type="evidence" value="ECO:0007669"/>
    <property type="project" value="UniProtKB-KW"/>
</dbReference>
<evidence type="ECO:0000256" key="1">
    <source>
        <dbReference type="ARBA" id="ARBA00023224"/>
    </source>
</evidence>
<dbReference type="SMART" id="SM00283">
    <property type="entry name" value="MA"/>
    <property type="match status" value="1"/>
</dbReference>
<comment type="similarity">
    <text evidence="2">Belongs to the methyl-accepting chemotaxis (MCP) protein family.</text>
</comment>
<organism evidence="6 7">
    <name type="scientific">Pacificispira spongiicola</name>
    <dbReference type="NCBI Taxonomy" id="2729598"/>
    <lineage>
        <taxon>Bacteria</taxon>
        <taxon>Pseudomonadati</taxon>
        <taxon>Pseudomonadota</taxon>
        <taxon>Alphaproteobacteria</taxon>
        <taxon>Rhodospirillales</taxon>
        <taxon>Rhodospirillaceae</taxon>
        <taxon>Pacificispira</taxon>
    </lineage>
</organism>
<gene>
    <name evidence="6" type="ORF">HH303_17900</name>
</gene>
<dbReference type="Proteomes" id="UP000539372">
    <property type="component" value="Unassembled WGS sequence"/>
</dbReference>
<evidence type="ECO:0000256" key="4">
    <source>
        <dbReference type="SAM" id="MobiDB-lite"/>
    </source>
</evidence>
<evidence type="ECO:0000256" key="2">
    <source>
        <dbReference type="ARBA" id="ARBA00029447"/>
    </source>
</evidence>
<reference evidence="6 7" key="1">
    <citation type="submission" date="2020-04" db="EMBL/GenBank/DDBJ databases">
        <title>Rhodospirillaceae bacterium KN72 isolated from deep sea.</title>
        <authorList>
            <person name="Zhang D.-C."/>
        </authorList>
    </citation>
    <scope>NUCLEOTIDE SEQUENCE [LARGE SCALE GENOMIC DNA]</scope>
    <source>
        <strain evidence="6 7">KN72</strain>
    </source>
</reference>
<feature type="domain" description="Methyl-accepting transducer" evidence="5">
    <location>
        <begin position="247"/>
        <end position="469"/>
    </location>
</feature>
<feature type="region of interest" description="Disordered" evidence="4">
    <location>
        <begin position="437"/>
        <end position="462"/>
    </location>
</feature>
<evidence type="ECO:0000313" key="6">
    <source>
        <dbReference type="EMBL" id="NMM46370.1"/>
    </source>
</evidence>
<proteinExistence type="inferred from homology"/>